<reference evidence="1 2" key="1">
    <citation type="submission" date="2024-03" db="EMBL/GenBank/DDBJ databases">
        <title>The Acrasis kona genome and developmental transcriptomes reveal deep origins of eukaryotic multicellular pathways.</title>
        <authorList>
            <person name="Sheikh S."/>
            <person name="Fu C.-J."/>
            <person name="Brown M.W."/>
            <person name="Baldauf S.L."/>
        </authorList>
    </citation>
    <scope>NUCLEOTIDE SEQUENCE [LARGE SCALE GENOMIC DNA]</scope>
    <source>
        <strain evidence="1 2">ATCC MYA-3509</strain>
    </source>
</reference>
<sequence>MLRITTLVCRHAFIQHSRKASTLISNNKFFLGLDISSRVNGFAILDENGKVVEIGSLNLAPIKNEYEYGKEMKRTFENFRKKNSGEWIVAVEAPLKNHALSQKNTLIKLQRYNALASYEAQDIFSVEPRHIDVNSARRFFNIKKDDSSQIKKLVYDAIKHLLPDTYQTKLTKRGNICTSNFDATDALLIALYSYCTFNINNKADAELNFNEYIQKVLDSGVKGTAKISKSCNKDASMFLKKYHKESKEYQVVREYYKQLLAQNEIFNLKIGNQQLV</sequence>
<organism evidence="1 2">
    <name type="scientific">Acrasis kona</name>
    <dbReference type="NCBI Taxonomy" id="1008807"/>
    <lineage>
        <taxon>Eukaryota</taxon>
        <taxon>Discoba</taxon>
        <taxon>Heterolobosea</taxon>
        <taxon>Tetramitia</taxon>
        <taxon>Eutetramitia</taxon>
        <taxon>Acrasidae</taxon>
        <taxon>Acrasis</taxon>
    </lineage>
</organism>
<name>A0AAW2ZHU2_9EUKA</name>
<keyword evidence="2" id="KW-1185">Reference proteome</keyword>
<dbReference type="Gene3D" id="3.30.420.10">
    <property type="entry name" value="Ribonuclease H-like superfamily/Ribonuclease H"/>
    <property type="match status" value="1"/>
</dbReference>
<dbReference type="Proteomes" id="UP001431209">
    <property type="component" value="Unassembled WGS sequence"/>
</dbReference>
<evidence type="ECO:0000313" key="2">
    <source>
        <dbReference type="Proteomes" id="UP001431209"/>
    </source>
</evidence>
<protein>
    <submittedName>
        <fullName evidence="1">Uncharacterized protein</fullName>
    </submittedName>
</protein>
<dbReference type="InterPro" id="IPR036397">
    <property type="entry name" value="RNaseH_sf"/>
</dbReference>
<evidence type="ECO:0000313" key="1">
    <source>
        <dbReference type="EMBL" id="KAL0488919.1"/>
    </source>
</evidence>
<dbReference type="EMBL" id="JAOPGA020001491">
    <property type="protein sequence ID" value="KAL0488919.1"/>
    <property type="molecule type" value="Genomic_DNA"/>
</dbReference>
<gene>
    <name evidence="1" type="ORF">AKO1_013509</name>
</gene>
<comment type="caution">
    <text evidence="1">The sequence shown here is derived from an EMBL/GenBank/DDBJ whole genome shotgun (WGS) entry which is preliminary data.</text>
</comment>
<dbReference type="AlphaFoldDB" id="A0AAW2ZHU2"/>
<accession>A0AAW2ZHU2</accession>
<dbReference type="GO" id="GO:0003676">
    <property type="term" value="F:nucleic acid binding"/>
    <property type="evidence" value="ECO:0007669"/>
    <property type="project" value="InterPro"/>
</dbReference>
<proteinExistence type="predicted"/>